<feature type="domain" description="SnoaL-like" evidence="1">
    <location>
        <begin position="17"/>
        <end position="132"/>
    </location>
</feature>
<evidence type="ECO:0000259" key="1">
    <source>
        <dbReference type="Pfam" id="PF13474"/>
    </source>
</evidence>
<dbReference type="PANTHER" id="PTHR34957:SF1">
    <property type="entry name" value="NUCLEAR TRANSPORT FACTOR 2 (NTF2) FAMILY PROTEIN"/>
    <property type="match status" value="1"/>
</dbReference>
<dbReference type="Gene3D" id="3.10.450.50">
    <property type="match status" value="1"/>
</dbReference>
<organism evidence="2 3">
    <name type="scientific">Pigmentiphaga humi</name>
    <dbReference type="NCBI Taxonomy" id="2478468"/>
    <lineage>
        <taxon>Bacteria</taxon>
        <taxon>Pseudomonadati</taxon>
        <taxon>Pseudomonadota</taxon>
        <taxon>Betaproteobacteria</taxon>
        <taxon>Burkholderiales</taxon>
        <taxon>Alcaligenaceae</taxon>
        <taxon>Pigmentiphaga</taxon>
    </lineage>
</organism>
<protein>
    <submittedName>
        <fullName evidence="2">SnoaL-like domain protein</fullName>
    </submittedName>
</protein>
<keyword evidence="3" id="KW-1185">Reference proteome</keyword>
<dbReference type="AlphaFoldDB" id="A0A3P4AWY2"/>
<dbReference type="PANTHER" id="PTHR34957">
    <property type="entry name" value="NUCLEAR TRANSPORT FACTOR 2 (NTF2) FAMILY PROTEIN"/>
    <property type="match status" value="1"/>
</dbReference>
<dbReference type="SUPFAM" id="SSF54427">
    <property type="entry name" value="NTF2-like"/>
    <property type="match status" value="1"/>
</dbReference>
<dbReference type="Pfam" id="PF13474">
    <property type="entry name" value="SnoaL_3"/>
    <property type="match status" value="1"/>
</dbReference>
<dbReference type="InterPro" id="IPR032710">
    <property type="entry name" value="NTF2-like_dom_sf"/>
</dbReference>
<accession>A0A3P4AWY2</accession>
<dbReference type="Proteomes" id="UP000277294">
    <property type="component" value="Unassembled WGS sequence"/>
</dbReference>
<name>A0A3P4AWY2_9BURK</name>
<evidence type="ECO:0000313" key="3">
    <source>
        <dbReference type="Proteomes" id="UP000277294"/>
    </source>
</evidence>
<dbReference type="InterPro" id="IPR037401">
    <property type="entry name" value="SnoaL-like"/>
</dbReference>
<reference evidence="2 3" key="1">
    <citation type="submission" date="2018-10" db="EMBL/GenBank/DDBJ databases">
        <authorList>
            <person name="Criscuolo A."/>
        </authorList>
    </citation>
    <scope>NUCLEOTIDE SEQUENCE [LARGE SCALE GENOMIC DNA]</scope>
    <source>
        <strain evidence="2">DnA1</strain>
    </source>
</reference>
<gene>
    <name evidence="2" type="ORF">PIGHUM_00610</name>
</gene>
<evidence type="ECO:0000313" key="2">
    <source>
        <dbReference type="EMBL" id="VCU68553.1"/>
    </source>
</evidence>
<proteinExistence type="predicted"/>
<dbReference type="EMBL" id="UWPJ01000006">
    <property type="protein sequence ID" value="VCU68553.1"/>
    <property type="molecule type" value="Genomic_DNA"/>
</dbReference>
<sequence>MALKSRGATLFATSEEAEQAFYEALEQGDLAQLMAVWADDEDIVCIHPGGPRLIGHGAVQESWREILANSAVPIRPTRIHIMQSMMGSVHTVVEQLMVDTSQGKQVVNCYATNVFHKGPTGWRMVLHHSSQAPADLGPAELQDIPDLLH</sequence>